<dbReference type="Pfam" id="PF21082">
    <property type="entry name" value="MS_channel_3rd"/>
    <property type="match status" value="1"/>
</dbReference>
<dbReference type="Gene3D" id="1.10.287.1260">
    <property type="match status" value="1"/>
</dbReference>
<proteinExistence type="inferred from homology"/>
<evidence type="ECO:0000256" key="2">
    <source>
        <dbReference type="ARBA" id="ARBA00008017"/>
    </source>
</evidence>
<evidence type="ECO:0000256" key="5">
    <source>
        <dbReference type="ARBA" id="ARBA00022989"/>
    </source>
</evidence>
<evidence type="ECO:0000256" key="4">
    <source>
        <dbReference type="ARBA" id="ARBA00022692"/>
    </source>
</evidence>
<feature type="transmembrane region" description="Helical" evidence="7">
    <location>
        <begin position="147"/>
        <end position="167"/>
    </location>
</feature>
<reference evidence="11 12" key="1">
    <citation type="submission" date="2019-11" db="EMBL/GenBank/DDBJ databases">
        <title>Comparative genomics of hydrocarbon-degrading Desulfosarcina strains.</title>
        <authorList>
            <person name="Watanabe M."/>
            <person name="Kojima H."/>
            <person name="Fukui M."/>
        </authorList>
    </citation>
    <scope>NUCLEOTIDE SEQUENCE [LARGE SCALE GENOMIC DNA]</scope>
    <source>
        <strain evidence="11 12">PP31</strain>
    </source>
</reference>
<dbReference type="SUPFAM" id="SSF82689">
    <property type="entry name" value="Mechanosensitive channel protein MscS (YggB), C-terminal domain"/>
    <property type="match status" value="1"/>
</dbReference>
<dbReference type="InterPro" id="IPR010920">
    <property type="entry name" value="LSM_dom_sf"/>
</dbReference>
<evidence type="ECO:0000259" key="8">
    <source>
        <dbReference type="Pfam" id="PF00924"/>
    </source>
</evidence>
<dbReference type="InterPro" id="IPR011014">
    <property type="entry name" value="MscS_channel_TM-2"/>
</dbReference>
<feature type="domain" description="Mechanosensitive ion channel MscS C-terminal" evidence="9">
    <location>
        <begin position="272"/>
        <end position="355"/>
    </location>
</feature>
<organism evidence="11 12">
    <name type="scientific">Desulfosarcina widdelii</name>
    <dbReference type="NCBI Taxonomy" id="947919"/>
    <lineage>
        <taxon>Bacteria</taxon>
        <taxon>Pseudomonadati</taxon>
        <taxon>Thermodesulfobacteriota</taxon>
        <taxon>Desulfobacteria</taxon>
        <taxon>Desulfobacterales</taxon>
        <taxon>Desulfosarcinaceae</taxon>
        <taxon>Desulfosarcina</taxon>
    </lineage>
</organism>
<evidence type="ECO:0000256" key="1">
    <source>
        <dbReference type="ARBA" id="ARBA00004651"/>
    </source>
</evidence>
<keyword evidence="5 7" id="KW-1133">Transmembrane helix</keyword>
<keyword evidence="4 7" id="KW-0812">Transmembrane</keyword>
<dbReference type="AlphaFoldDB" id="A0A5K7Z6H6"/>
<keyword evidence="12" id="KW-1185">Reference proteome</keyword>
<evidence type="ECO:0000259" key="9">
    <source>
        <dbReference type="Pfam" id="PF21082"/>
    </source>
</evidence>
<sequence>MEWGHKTLEKLRQFWLLVVDVWNRGLLETSLGRIFVALGIVVLALLVRNLFVKLVVGWLRRMALKTDTRLDDEALAVLERPMAFIPVLVGLYLAVDYLDLSGGLALFADRLVRSLIVLIIFWAFRNLVTPLSTLLRQLERYFTASMIDWLIKAIKVVLIFIGAATVLEIWGIRIGPIIAGLGLFGVAVALGAQDLFKNLISGILIIAEKRFNPGDWIKVDGEVEGTVEDIGFRSTLIRQFDKAPVYVPNARLSDNSLINYSKMSHRRIFWLIGVEYRTTVDQLRRIRDGIETYIRGCDAFDTSPALPTFVRIDRFSDSSIDIMVYCFTRTTQWGEWLAIKEKLAYEIKCIVEGAGTGFAFPSQSIYVESLPSDQPEVILPPVHQP</sequence>
<dbReference type="InterPro" id="IPR049278">
    <property type="entry name" value="MS_channel_C"/>
</dbReference>
<feature type="transmembrane region" description="Helical" evidence="7">
    <location>
        <begin position="77"/>
        <end position="95"/>
    </location>
</feature>
<gene>
    <name evidence="11" type="ORF">DSCW_29000</name>
</gene>
<feature type="transmembrane region" description="Helical" evidence="7">
    <location>
        <begin position="173"/>
        <end position="192"/>
    </location>
</feature>
<dbReference type="PANTHER" id="PTHR43634:SF2">
    <property type="entry name" value="LOW CONDUCTANCE MECHANOSENSITIVE CHANNEL YNAI"/>
    <property type="match status" value="1"/>
</dbReference>
<dbReference type="KEGG" id="dwd:DSCW_29000"/>
<accession>A0A5K7Z6H6</accession>
<feature type="domain" description="Mechanosensitive ion channel MscS" evidence="8">
    <location>
        <begin position="194"/>
        <end position="262"/>
    </location>
</feature>
<keyword evidence="3" id="KW-1003">Cell membrane</keyword>
<dbReference type="Pfam" id="PF21088">
    <property type="entry name" value="MS_channel_1st"/>
    <property type="match status" value="1"/>
</dbReference>
<dbReference type="Gene3D" id="3.30.70.100">
    <property type="match status" value="1"/>
</dbReference>
<comment type="subcellular location">
    <subcellularLocation>
        <location evidence="1">Cell membrane</location>
        <topology evidence="1">Multi-pass membrane protein</topology>
    </subcellularLocation>
</comment>
<dbReference type="Proteomes" id="UP000427769">
    <property type="component" value="Chromosome"/>
</dbReference>
<dbReference type="InterPro" id="IPR049142">
    <property type="entry name" value="MS_channel_1st"/>
</dbReference>
<dbReference type="PANTHER" id="PTHR43634">
    <property type="entry name" value="OW CONDUCTANCE MECHANOSENSITIVE CHANNEL"/>
    <property type="match status" value="1"/>
</dbReference>
<dbReference type="Gene3D" id="2.30.30.60">
    <property type="match status" value="1"/>
</dbReference>
<comment type="similarity">
    <text evidence="2">Belongs to the MscS (TC 1.A.23) family.</text>
</comment>
<keyword evidence="6 7" id="KW-0472">Membrane</keyword>
<dbReference type="InterPro" id="IPR011066">
    <property type="entry name" value="MscS_channel_C_sf"/>
</dbReference>
<feature type="domain" description="Mechanosensitive ion channel transmembrane helices 2/3" evidence="10">
    <location>
        <begin position="152"/>
        <end position="193"/>
    </location>
</feature>
<evidence type="ECO:0000256" key="7">
    <source>
        <dbReference type="SAM" id="Phobius"/>
    </source>
</evidence>
<dbReference type="GO" id="GO:0008381">
    <property type="term" value="F:mechanosensitive monoatomic ion channel activity"/>
    <property type="evidence" value="ECO:0007669"/>
    <property type="project" value="UniProtKB-ARBA"/>
</dbReference>
<dbReference type="InterPro" id="IPR006685">
    <property type="entry name" value="MscS_channel_2nd"/>
</dbReference>
<evidence type="ECO:0000313" key="11">
    <source>
        <dbReference type="EMBL" id="BBO75483.1"/>
    </source>
</evidence>
<name>A0A5K7Z6H6_9BACT</name>
<dbReference type="Pfam" id="PF00924">
    <property type="entry name" value="MS_channel_2nd"/>
    <property type="match status" value="1"/>
</dbReference>
<protein>
    <recommendedName>
        <fullName evidence="13">Mechanosensitive ion channel protein MscS</fullName>
    </recommendedName>
</protein>
<evidence type="ECO:0000259" key="10">
    <source>
        <dbReference type="Pfam" id="PF21088"/>
    </source>
</evidence>
<dbReference type="GO" id="GO:0005886">
    <property type="term" value="C:plasma membrane"/>
    <property type="evidence" value="ECO:0007669"/>
    <property type="project" value="UniProtKB-SubCell"/>
</dbReference>
<evidence type="ECO:0008006" key="13">
    <source>
        <dbReference type="Google" id="ProtNLM"/>
    </source>
</evidence>
<evidence type="ECO:0000256" key="6">
    <source>
        <dbReference type="ARBA" id="ARBA00023136"/>
    </source>
</evidence>
<evidence type="ECO:0000256" key="3">
    <source>
        <dbReference type="ARBA" id="ARBA00022475"/>
    </source>
</evidence>
<dbReference type="SUPFAM" id="SSF50182">
    <property type="entry name" value="Sm-like ribonucleoproteins"/>
    <property type="match status" value="1"/>
</dbReference>
<dbReference type="InterPro" id="IPR045042">
    <property type="entry name" value="YnaI-like"/>
</dbReference>
<dbReference type="PROSITE" id="PS01246">
    <property type="entry name" value="UPF0003"/>
    <property type="match status" value="1"/>
</dbReference>
<dbReference type="EMBL" id="AP021875">
    <property type="protein sequence ID" value="BBO75483.1"/>
    <property type="molecule type" value="Genomic_DNA"/>
</dbReference>
<evidence type="ECO:0000313" key="12">
    <source>
        <dbReference type="Proteomes" id="UP000427769"/>
    </source>
</evidence>
<dbReference type="SUPFAM" id="SSF82861">
    <property type="entry name" value="Mechanosensitive channel protein MscS (YggB), transmembrane region"/>
    <property type="match status" value="1"/>
</dbReference>
<feature type="transmembrane region" description="Helical" evidence="7">
    <location>
        <begin position="34"/>
        <end position="56"/>
    </location>
</feature>
<dbReference type="InterPro" id="IPR006686">
    <property type="entry name" value="MscS_channel_CS"/>
</dbReference>
<dbReference type="InterPro" id="IPR023408">
    <property type="entry name" value="MscS_beta-dom_sf"/>
</dbReference>
<feature type="transmembrane region" description="Helical" evidence="7">
    <location>
        <begin position="115"/>
        <end position="135"/>
    </location>
</feature>